<dbReference type="EC" id="2.7.13.3" evidence="2"/>
<dbReference type="Proteomes" id="UP000002028">
    <property type="component" value="Chromosome"/>
</dbReference>
<dbReference type="HOGENOM" id="CLU_006896_0_0_10"/>
<dbReference type="Pfam" id="PF13188">
    <property type="entry name" value="PAS_8"/>
    <property type="match status" value="1"/>
</dbReference>
<sequence length="930" mass="105246">MSIHTRLERWLDTLDQGVAFLKPVFNPDTHTTSFQCQYVNTALASWTSPKQWNEQLQTVFDTGQPWEQILQLPPTNRWFQLRLTRLDDELVFSLQPQLSGIDTPTAGTLQQTDQVLQAVSPTSPTGLALLPPGGQPETIFQPTVEDGLSQEVEQLRAEKRQLEAVIRQQQEEIAQQQQRCQVALESVSDATWEYNLRTGEVLRSARFREILGYTLDEFPDTMEAWEDRLYPGDREALPWHVLDAYRSATRDSHSVAYRIRAKDGTYKHFLDRGRLWQWSADGKPLLIVSTITDMTNQKTMEETLRLDANRQRNLIANLQEGILFEDEQRTIVLVNQHFCDLFAIPATPDQLRGMDCSGMAEQSKHYFKEPAVFVDRVAHLLLEQKPVTGEELELADGRIFERDYVPIFMDGVYAGHLWKYADITSRKRNEALAMYQKEKYQRIIENMNLGLLEVDRDDRIVYTNQSFCDMSGYAYDELVGNIAKDMLLNGQHLDVMSEKNNSRLTGAMDAYELAINNKRGEAKWWLISGAPLYADTGEVIGSTGVVLDITRQKQLESELRESEQRFREIAENVDELFWIRDLHAPKFLYMNPTFERFSGIRVEELYRNPLRFADFVHQDDRAAVLAAFLSDEPGMNATFRVVNPEGTIHWVRAKVVLLTDETGVPRRRLGVASDITAVIENEHILEASLARERELNGLKSQFIATASHQFRTPLMAITSSAELIRYYSALPTGTLKPPLFLKQAEAILKQVSWLEELMTDTLTLSKIEEGKVTLRREELDVVGLCQTLIGDTFSERSDGRQVDLVVVGSPVSVRADRTLLSHVLQNLLSNAFKYAATNPQLTVQYDPGRVMLAVEDKGIGIPANELPLLFGKFFRASNVHSIQGSGLGLAICREYVQLLGGTLEVASTEGVGTTFRILLQTSGGTDSSGG</sequence>
<dbReference type="GO" id="GO:0000155">
    <property type="term" value="F:phosphorelay sensor kinase activity"/>
    <property type="evidence" value="ECO:0007669"/>
    <property type="project" value="InterPro"/>
</dbReference>
<dbReference type="CDD" id="cd00082">
    <property type="entry name" value="HisKA"/>
    <property type="match status" value="1"/>
</dbReference>
<dbReference type="RefSeq" id="WP_012927337.1">
    <property type="nucleotide sequence ID" value="NC_013730.1"/>
</dbReference>
<dbReference type="PROSITE" id="PS50109">
    <property type="entry name" value="HIS_KIN"/>
    <property type="match status" value="1"/>
</dbReference>
<dbReference type="InterPro" id="IPR013656">
    <property type="entry name" value="PAS_4"/>
</dbReference>
<dbReference type="PANTHER" id="PTHR43304">
    <property type="entry name" value="PHYTOCHROME-LIKE PROTEIN CPH1"/>
    <property type="match status" value="1"/>
</dbReference>
<evidence type="ECO:0000259" key="8">
    <source>
        <dbReference type="PROSITE" id="PS50112"/>
    </source>
</evidence>
<accession>D2QJ94</accession>
<feature type="domain" description="PAC" evidence="9">
    <location>
        <begin position="509"/>
        <end position="561"/>
    </location>
</feature>
<evidence type="ECO:0000259" key="7">
    <source>
        <dbReference type="PROSITE" id="PS50109"/>
    </source>
</evidence>
<dbReference type="InterPro" id="IPR000700">
    <property type="entry name" value="PAS-assoc_C"/>
</dbReference>
<feature type="domain" description="Histidine kinase" evidence="7">
    <location>
        <begin position="705"/>
        <end position="923"/>
    </location>
</feature>
<dbReference type="SUPFAM" id="SSF55874">
    <property type="entry name" value="ATPase domain of HSP90 chaperone/DNA topoisomerase II/histidine kinase"/>
    <property type="match status" value="1"/>
</dbReference>
<dbReference type="SUPFAM" id="SSF55785">
    <property type="entry name" value="PYP-like sensor domain (PAS domain)"/>
    <property type="match status" value="4"/>
</dbReference>
<dbReference type="InterPro" id="IPR013655">
    <property type="entry name" value="PAS_fold_3"/>
</dbReference>
<dbReference type="InterPro" id="IPR003594">
    <property type="entry name" value="HATPase_dom"/>
</dbReference>
<dbReference type="CDD" id="cd00075">
    <property type="entry name" value="HATPase"/>
    <property type="match status" value="1"/>
</dbReference>
<dbReference type="Pfam" id="PF08448">
    <property type="entry name" value="PAS_4"/>
    <property type="match status" value="1"/>
</dbReference>
<dbReference type="Gene3D" id="1.10.287.130">
    <property type="match status" value="1"/>
</dbReference>
<dbReference type="InterPro" id="IPR052162">
    <property type="entry name" value="Sensor_kinase/Photoreceptor"/>
</dbReference>
<dbReference type="SMART" id="SM00091">
    <property type="entry name" value="PAS"/>
    <property type="match status" value="4"/>
</dbReference>
<dbReference type="InterPro" id="IPR003661">
    <property type="entry name" value="HisK_dim/P_dom"/>
</dbReference>
<dbReference type="Gene3D" id="3.30.565.10">
    <property type="entry name" value="Histidine kinase-like ATPase, C-terminal domain"/>
    <property type="match status" value="1"/>
</dbReference>
<keyword evidence="6" id="KW-0175">Coiled coil</keyword>
<keyword evidence="11" id="KW-1185">Reference proteome</keyword>
<evidence type="ECO:0000313" key="11">
    <source>
        <dbReference type="Proteomes" id="UP000002028"/>
    </source>
</evidence>
<dbReference type="InterPro" id="IPR000014">
    <property type="entry name" value="PAS"/>
</dbReference>
<evidence type="ECO:0000256" key="5">
    <source>
        <dbReference type="ARBA" id="ARBA00022777"/>
    </source>
</evidence>
<dbReference type="InterPro" id="IPR005467">
    <property type="entry name" value="His_kinase_dom"/>
</dbReference>
<dbReference type="NCBIfam" id="TIGR00229">
    <property type="entry name" value="sensory_box"/>
    <property type="match status" value="3"/>
</dbReference>
<dbReference type="PRINTS" id="PR00344">
    <property type="entry name" value="BCTRLSENSOR"/>
</dbReference>
<keyword evidence="5 10" id="KW-0418">Kinase</keyword>
<dbReference type="Pfam" id="PF08447">
    <property type="entry name" value="PAS_3"/>
    <property type="match status" value="2"/>
</dbReference>
<dbReference type="InterPro" id="IPR001610">
    <property type="entry name" value="PAC"/>
</dbReference>
<reference evidence="10 11" key="1">
    <citation type="journal article" date="2010" name="Stand. Genomic Sci.">
        <title>Complete genome sequence of Spirosoma linguale type strain (1).</title>
        <authorList>
            <person name="Lail K."/>
            <person name="Sikorski J."/>
            <person name="Saunders E."/>
            <person name="Lapidus A."/>
            <person name="Glavina Del Rio T."/>
            <person name="Copeland A."/>
            <person name="Tice H."/>
            <person name="Cheng J.-F."/>
            <person name="Lucas S."/>
            <person name="Nolan M."/>
            <person name="Bruce D."/>
            <person name="Goodwin L."/>
            <person name="Pitluck S."/>
            <person name="Ivanova N."/>
            <person name="Mavromatis K."/>
            <person name="Ovchinnikova G."/>
            <person name="Pati A."/>
            <person name="Chen A."/>
            <person name="Palaniappan K."/>
            <person name="Land M."/>
            <person name="Hauser L."/>
            <person name="Chang Y.-J."/>
            <person name="Jeffries C.D."/>
            <person name="Chain P."/>
            <person name="Brettin T."/>
            <person name="Detter J.C."/>
            <person name="Schuetze A."/>
            <person name="Rohde M."/>
            <person name="Tindall B.J."/>
            <person name="Goeker M."/>
            <person name="Bristow J."/>
            <person name="Eisen J.A."/>
            <person name="Markowitz V."/>
            <person name="Hugenholtz P."/>
            <person name="Kyrpides N.C."/>
            <person name="Klenk H.-P."/>
            <person name="Chen F."/>
        </authorList>
    </citation>
    <scope>NUCLEOTIDE SEQUENCE [LARGE SCALE GENOMIC DNA]</scope>
    <source>
        <strain evidence="11">ATCC 33905 / DSM 74 / LMG 10896 / Claus 1</strain>
    </source>
</reference>
<dbReference type="InterPro" id="IPR004358">
    <property type="entry name" value="Sig_transdc_His_kin-like_C"/>
</dbReference>
<evidence type="ECO:0000256" key="4">
    <source>
        <dbReference type="ARBA" id="ARBA00022679"/>
    </source>
</evidence>
<dbReference type="KEGG" id="sli:Slin_2792"/>
<dbReference type="Pfam" id="PF02518">
    <property type="entry name" value="HATPase_c"/>
    <property type="match status" value="1"/>
</dbReference>
<dbReference type="eggNOG" id="COG2202">
    <property type="taxonomic scope" value="Bacteria"/>
</dbReference>
<dbReference type="SMART" id="SM00387">
    <property type="entry name" value="HATPase_c"/>
    <property type="match status" value="1"/>
</dbReference>
<feature type="coiled-coil region" evidence="6">
    <location>
        <begin position="145"/>
        <end position="186"/>
    </location>
</feature>
<feature type="domain" description="PAS" evidence="8">
    <location>
        <begin position="562"/>
        <end position="624"/>
    </location>
</feature>
<dbReference type="InterPro" id="IPR035965">
    <property type="entry name" value="PAS-like_dom_sf"/>
</dbReference>
<dbReference type="Gene3D" id="3.30.450.20">
    <property type="entry name" value="PAS domain"/>
    <property type="match status" value="4"/>
</dbReference>
<evidence type="ECO:0000256" key="1">
    <source>
        <dbReference type="ARBA" id="ARBA00000085"/>
    </source>
</evidence>
<dbReference type="PROSITE" id="PS50112">
    <property type="entry name" value="PAS"/>
    <property type="match status" value="2"/>
</dbReference>
<dbReference type="PROSITE" id="PS50113">
    <property type="entry name" value="PAC"/>
    <property type="match status" value="2"/>
</dbReference>
<name>D2QJ94_SPILD</name>
<keyword evidence="4" id="KW-0808">Transferase</keyword>
<dbReference type="eggNOG" id="COG2205">
    <property type="taxonomic scope" value="Bacteria"/>
</dbReference>
<protein>
    <recommendedName>
        <fullName evidence="2">histidine kinase</fullName>
        <ecNumber evidence="2">2.7.13.3</ecNumber>
    </recommendedName>
</protein>
<dbReference type="SMART" id="SM00388">
    <property type="entry name" value="HisKA"/>
    <property type="match status" value="1"/>
</dbReference>
<dbReference type="InterPro" id="IPR036890">
    <property type="entry name" value="HATPase_C_sf"/>
</dbReference>
<dbReference type="CDD" id="cd00130">
    <property type="entry name" value="PAS"/>
    <property type="match status" value="3"/>
</dbReference>
<comment type="catalytic activity">
    <reaction evidence="1">
        <text>ATP + protein L-histidine = ADP + protein N-phospho-L-histidine.</text>
        <dbReference type="EC" id="2.7.13.3"/>
    </reaction>
</comment>
<gene>
    <name evidence="10" type="ordered locus">Slin_2792</name>
</gene>
<feature type="domain" description="PAC" evidence="9">
    <location>
        <begin position="635"/>
        <end position="687"/>
    </location>
</feature>
<evidence type="ECO:0000259" key="9">
    <source>
        <dbReference type="PROSITE" id="PS50113"/>
    </source>
</evidence>
<dbReference type="eggNOG" id="COG3829">
    <property type="taxonomic scope" value="Bacteria"/>
</dbReference>
<evidence type="ECO:0000313" key="10">
    <source>
        <dbReference type="EMBL" id="ADB38807.1"/>
    </source>
</evidence>
<dbReference type="EMBL" id="CP001769">
    <property type="protein sequence ID" value="ADB38807.1"/>
    <property type="molecule type" value="Genomic_DNA"/>
</dbReference>
<dbReference type="InterPro" id="IPR036097">
    <property type="entry name" value="HisK_dim/P_sf"/>
</dbReference>
<feature type="domain" description="PAS" evidence="8">
    <location>
        <begin position="436"/>
        <end position="518"/>
    </location>
</feature>
<evidence type="ECO:0000256" key="6">
    <source>
        <dbReference type="SAM" id="Coils"/>
    </source>
</evidence>
<organism evidence="10 11">
    <name type="scientific">Spirosoma linguale (strain ATCC 33905 / DSM 74 / LMG 10896 / Claus 1)</name>
    <dbReference type="NCBI Taxonomy" id="504472"/>
    <lineage>
        <taxon>Bacteria</taxon>
        <taxon>Pseudomonadati</taxon>
        <taxon>Bacteroidota</taxon>
        <taxon>Cytophagia</taxon>
        <taxon>Cytophagales</taxon>
        <taxon>Cytophagaceae</taxon>
        <taxon>Spirosoma</taxon>
    </lineage>
</organism>
<dbReference type="Pfam" id="PF00512">
    <property type="entry name" value="HisKA"/>
    <property type="match status" value="1"/>
</dbReference>
<dbReference type="SUPFAM" id="SSF47384">
    <property type="entry name" value="Homodimeric domain of signal transducing histidine kinase"/>
    <property type="match status" value="1"/>
</dbReference>
<dbReference type="PANTHER" id="PTHR43304:SF1">
    <property type="entry name" value="PAC DOMAIN-CONTAINING PROTEIN"/>
    <property type="match status" value="1"/>
</dbReference>
<dbReference type="STRING" id="504472.Slin_2792"/>
<proteinExistence type="predicted"/>
<evidence type="ECO:0000256" key="2">
    <source>
        <dbReference type="ARBA" id="ARBA00012438"/>
    </source>
</evidence>
<keyword evidence="3" id="KW-0597">Phosphoprotein</keyword>
<evidence type="ECO:0000256" key="3">
    <source>
        <dbReference type="ARBA" id="ARBA00022553"/>
    </source>
</evidence>
<dbReference type="AlphaFoldDB" id="D2QJ94"/>
<dbReference type="SMART" id="SM00086">
    <property type="entry name" value="PAC"/>
    <property type="match status" value="3"/>
</dbReference>